<sequence length="47" mass="5618">MNNNQGYFLFPETRLGPFRDEFEKTLDAYDSDEINETNYVNKLKRLA</sequence>
<reference evidence="1 2" key="1">
    <citation type="submission" date="2012-03" db="EMBL/GenBank/DDBJ databases">
        <authorList>
            <person name="Rasko D."/>
            <person name="Redman J."/>
            <person name="Daugherty S.C."/>
            <person name="Tallon L."/>
            <person name="Sadzewicz L."/>
            <person name="Jones K."/>
            <person name="Santana-Cruz I."/>
            <person name="Liu X."/>
        </authorList>
    </citation>
    <scope>NUCLEOTIDE SEQUENCE [LARGE SCALE GENOMIC DNA]</scope>
    <source>
        <strain evidence="1 2">K-315</strain>
    </source>
</reference>
<evidence type="ECO:0000313" key="1">
    <source>
        <dbReference type="EMBL" id="EIQ17848.1"/>
    </source>
</evidence>
<comment type="caution">
    <text evidence="1">The sequence shown here is derived from an EMBL/GenBank/DDBJ whole genome shotgun (WGS) entry which is preliminary data.</text>
</comment>
<dbReference type="AlphaFoldDB" id="I6CEA6"/>
<dbReference type="Proteomes" id="UP000005407">
    <property type="component" value="Unassembled WGS sequence"/>
</dbReference>
<proteinExistence type="predicted"/>
<evidence type="ECO:0000313" key="2">
    <source>
        <dbReference type="Proteomes" id="UP000005407"/>
    </source>
</evidence>
<name>I6CEA6_SHIFL</name>
<organism evidence="1 2">
    <name type="scientific">Shigella flexneri K-315</name>
    <dbReference type="NCBI Taxonomy" id="766150"/>
    <lineage>
        <taxon>Bacteria</taxon>
        <taxon>Pseudomonadati</taxon>
        <taxon>Pseudomonadota</taxon>
        <taxon>Gammaproteobacteria</taxon>
        <taxon>Enterobacterales</taxon>
        <taxon>Enterobacteriaceae</taxon>
        <taxon>Shigella</taxon>
    </lineage>
</organism>
<dbReference type="PATRIC" id="fig|766150.3.peg.3827"/>
<protein>
    <submittedName>
        <fullName evidence="1">Uncharacterized protein</fullName>
    </submittedName>
</protein>
<gene>
    <name evidence="1" type="ORF">SFK315_3934</name>
</gene>
<accession>I6CEA6</accession>
<dbReference type="EMBL" id="AKMY01000065">
    <property type="protein sequence ID" value="EIQ17848.1"/>
    <property type="molecule type" value="Genomic_DNA"/>
</dbReference>